<protein>
    <recommendedName>
        <fullName evidence="4">AAA family ATPase</fullName>
    </recommendedName>
</protein>
<organism evidence="2 3">
    <name type="scientific">Beggiatoa leptomitoformis</name>
    <dbReference type="NCBI Taxonomy" id="288004"/>
    <lineage>
        <taxon>Bacteria</taxon>
        <taxon>Pseudomonadati</taxon>
        <taxon>Pseudomonadota</taxon>
        <taxon>Gammaproteobacteria</taxon>
        <taxon>Thiotrichales</taxon>
        <taxon>Thiotrichaceae</taxon>
        <taxon>Beggiatoa</taxon>
    </lineage>
</organism>
<dbReference type="PANTHER" id="PTHR34301">
    <property type="entry name" value="DNA-BINDING PROTEIN-RELATED"/>
    <property type="match status" value="1"/>
</dbReference>
<dbReference type="AlphaFoldDB" id="A0A2N9YG47"/>
<keyword evidence="1" id="KW-0812">Transmembrane</keyword>
<dbReference type="OrthoDB" id="245836at2"/>
<dbReference type="InterPro" id="IPR027417">
    <property type="entry name" value="P-loop_NTPase"/>
</dbReference>
<dbReference type="Proteomes" id="UP000234271">
    <property type="component" value="Chromosome"/>
</dbReference>
<dbReference type="Gene3D" id="3.40.50.300">
    <property type="entry name" value="P-loop containing nucleotide triphosphate hydrolases"/>
    <property type="match status" value="1"/>
</dbReference>
<evidence type="ECO:0000313" key="2">
    <source>
        <dbReference type="EMBL" id="AUI69359.2"/>
    </source>
</evidence>
<gene>
    <name evidence="2" type="ORF">BLE401_12110</name>
</gene>
<evidence type="ECO:0000256" key="1">
    <source>
        <dbReference type="SAM" id="Phobius"/>
    </source>
</evidence>
<evidence type="ECO:0008006" key="4">
    <source>
        <dbReference type="Google" id="ProtNLM"/>
    </source>
</evidence>
<feature type="transmembrane region" description="Helical" evidence="1">
    <location>
        <begin position="78"/>
        <end position="107"/>
    </location>
</feature>
<feature type="transmembrane region" description="Helical" evidence="1">
    <location>
        <begin position="205"/>
        <end position="226"/>
    </location>
</feature>
<evidence type="ECO:0000313" key="3">
    <source>
        <dbReference type="Proteomes" id="UP000234271"/>
    </source>
</evidence>
<feature type="transmembrane region" description="Helical" evidence="1">
    <location>
        <begin position="233"/>
        <end position="256"/>
    </location>
</feature>
<feature type="transmembrane region" description="Helical" evidence="1">
    <location>
        <begin position="142"/>
        <end position="164"/>
    </location>
</feature>
<dbReference type="EMBL" id="CP018889">
    <property type="protein sequence ID" value="AUI69359.2"/>
    <property type="molecule type" value="Genomic_DNA"/>
</dbReference>
<feature type="transmembrane region" description="Helical" evidence="1">
    <location>
        <begin position="171"/>
        <end position="190"/>
    </location>
</feature>
<dbReference type="STRING" id="288004.AL038_12155"/>
<sequence length="1058" mass="121728">MTALLSGLLWGGVLGSIFWLQTDNLHSIWITAITVATAFTFMFTFVTKGTFAFMVVGAGISAFIGVFTGVFMSAFTGVFVGIFASISLGAGASIGIWIIGIFAGLLFPLVWIQTISILTGSIILIFGSWILFRIHIKDYPKWVVIFFVTTWLIGLQIVTFASFVHYPLAEATNFINILTISVGVGFLAGIEHCYKQSEFLTKLSIFFAILASFLWVITFTVATYQLKEKIIILVYYLTVTPFILSGLPFYPLVAFWHRYQTQLHIFKLSQLDNLLMFQWQSFAYPLPAFEQLFRHIIQLYDIETLLKFMANAQQKCLQQSTMARAMRKLINSPELAIAICAKITTKTNSDTILQLAFINPLGQAIAVLIPKKEDGETHHENSQPDKYTLFLAKPWQKNNFLSTFLKQPNDNKLVINSFEQVSKTSISHRLTYALEQLESCLHYEQAKEFKALLSALHHYANIKNIIEFDELRYHPQNSQTTTDWLNQGWQLFPIFQNTINELTPYRQFNNAKSRRDLLRHLIKKIKNRNTPRLSDIASYWADIGREIYEQWMEILETAIEEDRDYLSINVTIPEQTFLANGQQQTLQLRISNTSNVIAKRLILNILTCSDGIHCTTEHQTFPLILERQATQTLTFTFICHQSGDYELQGEVIAEALDNTLYRIRFNTRLHVGVFGKPYIRPTHALYIIGSSIGSSERFIGRKKLIQTLKEAWQQTDDKPAILLLGQRRIGKTSLLNQLERMSLEECQLLPIKIDAQAWQTEREFLMAVIDRLAKKLKIPCITLPDNDYRATFSYFITHTIHIPLAHQRILLMVDETEDLFSAQKYYGSLVGYLRSMMQGHEYPLLLLFSGAHKLKAIAKQKDSVFFNTTQEFTISYMNSHETSELLTKNAQNYLEFSQLSLEVAYQLTHGQPLLLQMLGNQIIEQFNDCLESNQTRSIYVDYNDIQQAADKVANAKENKAFTEHWDKISLVTQSVLAVFAVESDEENHPFLDIEVLDRAIKAHKLSLQRHELADILDDLTNEEILQRTELTYGFVVPLYRRWIKWRHPPQQVRERYPQ</sequence>
<name>A0A2N9YG47_9GAMM</name>
<feature type="transmembrane region" description="Helical" evidence="1">
    <location>
        <begin position="114"/>
        <end position="136"/>
    </location>
</feature>
<dbReference type="SUPFAM" id="SSF52540">
    <property type="entry name" value="P-loop containing nucleoside triphosphate hydrolases"/>
    <property type="match status" value="1"/>
</dbReference>
<keyword evidence="3" id="KW-1185">Reference proteome</keyword>
<accession>A0A2N9YG47</accession>
<dbReference type="PANTHER" id="PTHR34301:SF8">
    <property type="entry name" value="ATPASE DOMAIN-CONTAINING PROTEIN"/>
    <property type="match status" value="1"/>
</dbReference>
<reference evidence="3" key="1">
    <citation type="submission" date="2016-12" db="EMBL/GenBank/DDBJ databases">
        <title>Complete Genome Sequence of Beggiatoa leptomitiformis D-401.</title>
        <authorList>
            <person name="Fomenkov A."/>
            <person name="Vincze T."/>
            <person name="Grabovich M."/>
            <person name="Anton B.P."/>
            <person name="Dubinina G."/>
            <person name="Orlova M."/>
            <person name="Belousova E."/>
            <person name="Roberts R.J."/>
        </authorList>
    </citation>
    <scope>NUCLEOTIDE SEQUENCE [LARGE SCALE GENOMIC DNA]</scope>
    <source>
        <strain evidence="3">D-401</strain>
    </source>
</reference>
<keyword evidence="1" id="KW-0472">Membrane</keyword>
<feature type="transmembrane region" description="Helical" evidence="1">
    <location>
        <begin position="25"/>
        <end position="44"/>
    </location>
</feature>
<keyword evidence="1" id="KW-1133">Transmembrane helix</keyword>
<proteinExistence type="predicted"/>
<dbReference type="RefSeq" id="WP_145917104.1">
    <property type="nucleotide sequence ID" value="NZ_CP012373.2"/>
</dbReference>
<feature type="transmembrane region" description="Helical" evidence="1">
    <location>
        <begin position="51"/>
        <end position="72"/>
    </location>
</feature>